<reference evidence="2 3" key="1">
    <citation type="submission" date="2024-01" db="EMBL/GenBank/DDBJ databases">
        <title>The genome of the rayed Mediterranean limpet Patella caerulea (Linnaeus, 1758).</title>
        <authorList>
            <person name="Anh-Thu Weber A."/>
            <person name="Halstead-Nussloch G."/>
        </authorList>
    </citation>
    <scope>NUCLEOTIDE SEQUENCE [LARGE SCALE GENOMIC DNA]</scope>
    <source>
        <strain evidence="2">AATW-2023a</strain>
        <tissue evidence="2">Whole specimen</tissue>
    </source>
</reference>
<dbReference type="Gene3D" id="3.20.20.70">
    <property type="entry name" value="Aldolase class I"/>
    <property type="match status" value="1"/>
</dbReference>
<evidence type="ECO:0000313" key="2">
    <source>
        <dbReference type="EMBL" id="KAK6194945.1"/>
    </source>
</evidence>
<accession>A0AAN8KDX9</accession>
<feature type="signal peptide" evidence="1">
    <location>
        <begin position="1"/>
        <end position="22"/>
    </location>
</feature>
<gene>
    <name evidence="2" type="ORF">SNE40_000473</name>
</gene>
<feature type="chain" id="PRO_5042994297" evidence="1">
    <location>
        <begin position="23"/>
        <end position="775"/>
    </location>
</feature>
<dbReference type="Proteomes" id="UP001347796">
    <property type="component" value="Unassembled WGS sequence"/>
</dbReference>
<name>A0AAN8KDX9_PATCE</name>
<keyword evidence="3" id="KW-1185">Reference proteome</keyword>
<dbReference type="SUPFAM" id="SSF51445">
    <property type="entry name" value="(Trans)glycosidases"/>
    <property type="match status" value="1"/>
</dbReference>
<proteinExistence type="predicted"/>
<dbReference type="InterPro" id="IPR017853">
    <property type="entry name" value="GH"/>
</dbReference>
<sequence>MTSLWVIIYFAIAVFCSDSVEADPFGFRVDVDNNGTYIIANSDRIILEGAPPFFIVDGTRYSAADGSLKLINVTDNQSGIGPLGVWTSRDIYYMAGTTVIIASARNYPYQYVTFSVKYIAGASNTQASDFEQIICGFPGFKIGTPRTDLGYLAFGGHFAGDTDKSMGKFDSTATIHDGLEGSGPLVIFDKTRKTTVITPLDRFMVTSMWHDKTNNYIYWGLMGGLDNIPYNFEYQTIVYQGEGINAVLSEWGMVLRDLYYNHTKSYFSADKDISTKYLGYSTGDGTYYSKASELGKNYADTIIALQHEAVTETKLPFKYFQLNSWWCIKNGSKIKDWKADPTALPQGMAGLENATDLKFMMYSGKWSSDNVYAQQNGGMYGFVIEKEIALPLDQKFWDDLFQNAAKWGLTTYEQDAMAETFMDLNVTKVDLTVSKTWLQQMNDAAVRNNISILYSDTYPRHIYQTLMLPAVTQARVSQNYGKNTDQWKIGISSIFVDAVSLIPNKDSLRTNLNNSGLLEPYPELELIVALLSRGPVGVGDRLKFVNSTILKMCCSTDGKLLQPMNPAKAIDSQIMQAAFQDGSGPDGEVWSTFTSVSAVGMINAKYGIIFSAGLSKPFDVTPENLYLDYQFPNSKIYSRKHPSQLFDFKMGTNFTLENCTLEDFCLYYTAPIIEFDGQEVVILGELDKWIHMPYQRVKQITVTDTIEMEINGAPNEQIEIWIAVNGNIGALATRANDSGVAFFKYERKHTPTNGATHVCSVVTTLIYCFVVALSF</sequence>
<evidence type="ECO:0000313" key="3">
    <source>
        <dbReference type="Proteomes" id="UP001347796"/>
    </source>
</evidence>
<evidence type="ECO:0000256" key="1">
    <source>
        <dbReference type="SAM" id="SignalP"/>
    </source>
</evidence>
<keyword evidence="1" id="KW-0732">Signal</keyword>
<dbReference type="InterPro" id="IPR013785">
    <property type="entry name" value="Aldolase_TIM"/>
</dbReference>
<protein>
    <submittedName>
        <fullName evidence="2">Uncharacterized protein</fullName>
    </submittedName>
</protein>
<dbReference type="EMBL" id="JAZGQO010000001">
    <property type="protein sequence ID" value="KAK6194945.1"/>
    <property type="molecule type" value="Genomic_DNA"/>
</dbReference>
<comment type="caution">
    <text evidence="2">The sequence shown here is derived from an EMBL/GenBank/DDBJ whole genome shotgun (WGS) entry which is preliminary data.</text>
</comment>
<organism evidence="2 3">
    <name type="scientific">Patella caerulea</name>
    <name type="common">Rayed Mediterranean limpet</name>
    <dbReference type="NCBI Taxonomy" id="87958"/>
    <lineage>
        <taxon>Eukaryota</taxon>
        <taxon>Metazoa</taxon>
        <taxon>Spiralia</taxon>
        <taxon>Lophotrochozoa</taxon>
        <taxon>Mollusca</taxon>
        <taxon>Gastropoda</taxon>
        <taxon>Patellogastropoda</taxon>
        <taxon>Patelloidea</taxon>
        <taxon>Patellidae</taxon>
        <taxon>Patella</taxon>
    </lineage>
</organism>
<dbReference type="AlphaFoldDB" id="A0AAN8KDX9"/>